<organism evidence="2 3">
    <name type="scientific">Lentilactobacillus parakefiri</name>
    <dbReference type="NCBI Taxonomy" id="152332"/>
    <lineage>
        <taxon>Bacteria</taxon>
        <taxon>Bacillati</taxon>
        <taxon>Bacillota</taxon>
        <taxon>Bacilli</taxon>
        <taxon>Lactobacillales</taxon>
        <taxon>Lactobacillaceae</taxon>
        <taxon>Lentilactobacillus</taxon>
    </lineage>
</organism>
<proteinExistence type="predicted"/>
<reference evidence="2 3" key="1">
    <citation type="submission" date="2017-04" db="EMBL/GenBank/DDBJ databases">
        <title>Kefir bacterial isolates.</title>
        <authorList>
            <person name="Kim Y."/>
            <person name="Blasche S."/>
            <person name="Patil K.R."/>
        </authorList>
    </citation>
    <scope>NUCLEOTIDE SEQUENCE [LARGE SCALE GENOMIC DNA]</scope>
    <source>
        <strain evidence="2 3">OG2</strain>
    </source>
</reference>
<dbReference type="EMBL" id="NCXI01000199">
    <property type="protein sequence ID" value="PAK74871.1"/>
    <property type="molecule type" value="Genomic_DNA"/>
</dbReference>
<feature type="transmembrane region" description="Helical" evidence="1">
    <location>
        <begin position="12"/>
        <end position="29"/>
    </location>
</feature>
<sequence length="91" mass="10238">MIQKQKYVLNHIFRTILLITTVLLIGILYENLHNVNADTQLKPTLSFTGVNQANQKTETIATITHESTNKAVILNTLNCQIKCNTTLKNIS</sequence>
<evidence type="ECO:0000313" key="2">
    <source>
        <dbReference type="EMBL" id="PAK74871.1"/>
    </source>
</evidence>
<gene>
    <name evidence="2" type="ORF">B8W98_11905</name>
</gene>
<protein>
    <submittedName>
        <fullName evidence="2">Uncharacterized protein</fullName>
    </submittedName>
</protein>
<dbReference type="AlphaFoldDB" id="A0A269XQ10"/>
<evidence type="ECO:0000313" key="3">
    <source>
        <dbReference type="Proteomes" id="UP000216802"/>
    </source>
</evidence>
<keyword evidence="1" id="KW-1133">Transmembrane helix</keyword>
<keyword evidence="1" id="KW-0472">Membrane</keyword>
<name>A0A269XQ10_9LACO</name>
<comment type="caution">
    <text evidence="2">The sequence shown here is derived from an EMBL/GenBank/DDBJ whole genome shotgun (WGS) entry which is preliminary data.</text>
</comment>
<evidence type="ECO:0000256" key="1">
    <source>
        <dbReference type="SAM" id="Phobius"/>
    </source>
</evidence>
<accession>A0A269XQ10</accession>
<dbReference type="Proteomes" id="UP000216802">
    <property type="component" value="Unassembled WGS sequence"/>
</dbReference>
<keyword evidence="1" id="KW-0812">Transmembrane</keyword>